<dbReference type="EMBL" id="BARW01017069">
    <property type="protein sequence ID" value="GAI98465.1"/>
    <property type="molecule type" value="Genomic_DNA"/>
</dbReference>
<dbReference type="AlphaFoldDB" id="X1UF43"/>
<organism evidence="1">
    <name type="scientific">marine sediment metagenome</name>
    <dbReference type="NCBI Taxonomy" id="412755"/>
    <lineage>
        <taxon>unclassified sequences</taxon>
        <taxon>metagenomes</taxon>
        <taxon>ecological metagenomes</taxon>
    </lineage>
</organism>
<comment type="caution">
    <text evidence="1">The sequence shown here is derived from an EMBL/GenBank/DDBJ whole genome shotgun (WGS) entry which is preliminary data.</text>
</comment>
<evidence type="ECO:0000313" key="1">
    <source>
        <dbReference type="EMBL" id="GAI98465.1"/>
    </source>
</evidence>
<name>X1UF43_9ZZZZ</name>
<gene>
    <name evidence="1" type="ORF">S12H4_29569</name>
</gene>
<protein>
    <submittedName>
        <fullName evidence="1">Uncharacterized protein</fullName>
    </submittedName>
</protein>
<sequence length="136" mass="15844">MFITPEDGQVYYTSDVYAFRDGTAKTKGHYFYVDSDLNGFYETVYIISNLYTVSRSGTPKYDVISIGLNYDGIHDFAPYEELPDKNEPISDFSNLAKESAMFGTDWVYNFNNLENNELLEKKDDIWDDYKPKDQIF</sequence>
<accession>X1UF43</accession>
<proteinExistence type="predicted"/>
<feature type="non-terminal residue" evidence="1">
    <location>
        <position position="136"/>
    </location>
</feature>
<reference evidence="1" key="1">
    <citation type="journal article" date="2014" name="Front. Microbiol.">
        <title>High frequency of phylogenetically diverse reductive dehalogenase-homologous genes in deep subseafloor sedimentary metagenomes.</title>
        <authorList>
            <person name="Kawai M."/>
            <person name="Futagami T."/>
            <person name="Toyoda A."/>
            <person name="Takaki Y."/>
            <person name="Nishi S."/>
            <person name="Hori S."/>
            <person name="Arai W."/>
            <person name="Tsubouchi T."/>
            <person name="Morono Y."/>
            <person name="Uchiyama I."/>
            <person name="Ito T."/>
            <person name="Fujiyama A."/>
            <person name="Inagaki F."/>
            <person name="Takami H."/>
        </authorList>
    </citation>
    <scope>NUCLEOTIDE SEQUENCE</scope>
    <source>
        <strain evidence="1">Expedition CK06-06</strain>
    </source>
</reference>